<gene>
    <name evidence="3" type="ORF">DYE49_10785</name>
</gene>
<dbReference type="Gene3D" id="2.70.70.10">
    <property type="entry name" value="Glucose Permease (Domain IIA)"/>
    <property type="match status" value="1"/>
</dbReference>
<dbReference type="KEGG" id="trc:DYE49_10785"/>
<dbReference type="InterPro" id="IPR018392">
    <property type="entry name" value="LysM"/>
</dbReference>
<feature type="chain" id="PRO_5032530600" evidence="1">
    <location>
        <begin position="20"/>
        <end position="316"/>
    </location>
</feature>
<keyword evidence="1" id="KW-0732">Signal</keyword>
<dbReference type="GO" id="GO:0004222">
    <property type="term" value="F:metalloendopeptidase activity"/>
    <property type="evidence" value="ECO:0007669"/>
    <property type="project" value="TreeGrafter"/>
</dbReference>
<dbReference type="InterPro" id="IPR050570">
    <property type="entry name" value="Cell_wall_metabolism_enzyme"/>
</dbReference>
<evidence type="ECO:0000256" key="1">
    <source>
        <dbReference type="SAM" id="SignalP"/>
    </source>
</evidence>
<feature type="signal peptide" evidence="1">
    <location>
        <begin position="1"/>
        <end position="19"/>
    </location>
</feature>
<dbReference type="InterPro" id="IPR016047">
    <property type="entry name" value="M23ase_b-sheet_dom"/>
</dbReference>
<name>A0A7M1XR35_9SPIR</name>
<accession>A0A7M1XR35</accession>
<evidence type="ECO:0000313" key="3">
    <source>
        <dbReference type="EMBL" id="QOS41271.1"/>
    </source>
</evidence>
<dbReference type="AlphaFoldDB" id="A0A7M1XR35"/>
<evidence type="ECO:0000259" key="2">
    <source>
        <dbReference type="PROSITE" id="PS51782"/>
    </source>
</evidence>
<dbReference type="InterPro" id="IPR036779">
    <property type="entry name" value="LysM_dom_sf"/>
</dbReference>
<dbReference type="EMBL" id="CP031517">
    <property type="protein sequence ID" value="QOS41271.1"/>
    <property type="molecule type" value="Genomic_DNA"/>
</dbReference>
<dbReference type="PROSITE" id="PS51782">
    <property type="entry name" value="LYSM"/>
    <property type="match status" value="1"/>
</dbReference>
<dbReference type="InterPro" id="IPR011055">
    <property type="entry name" value="Dup_hybrid_motif"/>
</dbReference>
<dbReference type="CDD" id="cd00118">
    <property type="entry name" value="LysM"/>
    <property type="match status" value="1"/>
</dbReference>
<sequence length="316" mass="34676">MRLYMKNLVIYGACTIAAAAVVAAGTFAFVSINHPQETGEGGYEKSAIPTHIDSILAQSEQIELNEPEEVYTGLAYFSYRVKQGEVISKIASNFGISEDTITSVNSIKAARRLQIGQYLRIPTMSGILYTVRENNETPASIAKKYEVDAEKCALVNNLTVEEALTEGKTIFVPDALMDRITKLEINGDLFKKPLRGGYYFSSRYGWRTSPFDSSRRSFHSGIDMACRTGTPIYAALEGKVTTAGWSDVFGNYVIVSHHSGYKTLYGHMSSISTKKGAYVTTSTVLGKVGSTGLSTGPHLHFTVYKNNRTVNPADLW</sequence>
<dbReference type="SUPFAM" id="SSF51261">
    <property type="entry name" value="Duplicated hybrid motif"/>
    <property type="match status" value="1"/>
</dbReference>
<reference evidence="3 4" key="1">
    <citation type="submission" date="2018-08" db="EMBL/GenBank/DDBJ databases">
        <title>The first complete genome of Treponema rectale (CHPAT), a commensal spirochete of the bovine rectum.</title>
        <authorList>
            <person name="Staton G.J."/>
            <person name="Clegg S.R."/>
            <person name="Carter S.D."/>
            <person name="Radford A.D."/>
            <person name="Darby A."/>
            <person name="Hall N."/>
            <person name="Birtles R.J."/>
            <person name="Evans N.J."/>
        </authorList>
    </citation>
    <scope>NUCLEOTIDE SEQUENCE [LARGE SCALE GENOMIC DNA]</scope>
    <source>
        <strain evidence="3 4">CHPA</strain>
    </source>
</reference>
<dbReference type="SMART" id="SM00257">
    <property type="entry name" value="LysM"/>
    <property type="match status" value="2"/>
</dbReference>
<evidence type="ECO:0000313" key="4">
    <source>
        <dbReference type="Proteomes" id="UP000593591"/>
    </source>
</evidence>
<proteinExistence type="predicted"/>
<dbReference type="Proteomes" id="UP000593591">
    <property type="component" value="Chromosome"/>
</dbReference>
<dbReference type="PANTHER" id="PTHR21666">
    <property type="entry name" value="PEPTIDASE-RELATED"/>
    <property type="match status" value="1"/>
</dbReference>
<feature type="domain" description="LysM" evidence="2">
    <location>
        <begin position="77"/>
        <end position="121"/>
    </location>
</feature>
<dbReference type="CDD" id="cd12797">
    <property type="entry name" value="M23_peptidase"/>
    <property type="match status" value="1"/>
</dbReference>
<dbReference type="Gene3D" id="3.10.350.10">
    <property type="entry name" value="LysM domain"/>
    <property type="match status" value="2"/>
</dbReference>
<dbReference type="PANTHER" id="PTHR21666:SF270">
    <property type="entry name" value="MUREIN HYDROLASE ACTIVATOR ENVC"/>
    <property type="match status" value="1"/>
</dbReference>
<protein>
    <submittedName>
        <fullName evidence="3">M23 family peptidase</fullName>
    </submittedName>
</protein>
<organism evidence="3 4">
    <name type="scientific">Treponema rectale</name>
    <dbReference type="NCBI Taxonomy" id="744512"/>
    <lineage>
        <taxon>Bacteria</taxon>
        <taxon>Pseudomonadati</taxon>
        <taxon>Spirochaetota</taxon>
        <taxon>Spirochaetia</taxon>
        <taxon>Spirochaetales</taxon>
        <taxon>Treponemataceae</taxon>
        <taxon>Treponema</taxon>
    </lineage>
</organism>
<dbReference type="Pfam" id="PF01476">
    <property type="entry name" value="LysM"/>
    <property type="match status" value="2"/>
</dbReference>
<dbReference type="Pfam" id="PF01551">
    <property type="entry name" value="Peptidase_M23"/>
    <property type="match status" value="1"/>
</dbReference>